<dbReference type="VEuPathDB" id="FungiDB:YALI0_E22418g"/>
<dbReference type="Gene3D" id="2.30.29.30">
    <property type="entry name" value="Pleckstrin-homology domain (PH domain)/Phosphotyrosine-binding domain (PTB)"/>
    <property type="match status" value="1"/>
</dbReference>
<evidence type="ECO:0000313" key="4">
    <source>
        <dbReference type="Proteomes" id="UP000182444"/>
    </source>
</evidence>
<evidence type="ECO:0000256" key="1">
    <source>
        <dbReference type="SAM" id="MobiDB-lite"/>
    </source>
</evidence>
<dbReference type="KEGG" id="yli:2912983"/>
<reference evidence="2 4" key="1">
    <citation type="journal article" date="2016" name="PLoS ONE">
        <title>Sequence Assembly of Yarrowia lipolytica Strain W29/CLIB89 Shows Transposable Element Diversity.</title>
        <authorList>
            <person name="Magnan C."/>
            <person name="Yu J."/>
            <person name="Chang I."/>
            <person name="Jahn E."/>
            <person name="Kanomata Y."/>
            <person name="Wu J."/>
            <person name="Zeller M."/>
            <person name="Oakes M."/>
            <person name="Baldi P."/>
            <person name="Sandmeyer S."/>
        </authorList>
    </citation>
    <scope>NUCLEOTIDE SEQUENCE [LARGE SCALE GENOMIC DNA]</scope>
    <source>
        <strain evidence="2">CLIB89</strain>
        <strain evidence="4">CLIB89(W29)</strain>
    </source>
</reference>
<organism evidence="2 4">
    <name type="scientific">Yarrowia lipolytica</name>
    <name type="common">Candida lipolytica</name>
    <dbReference type="NCBI Taxonomy" id="4952"/>
    <lineage>
        <taxon>Eukaryota</taxon>
        <taxon>Fungi</taxon>
        <taxon>Dikarya</taxon>
        <taxon>Ascomycota</taxon>
        <taxon>Saccharomycotina</taxon>
        <taxon>Dipodascomycetes</taxon>
        <taxon>Dipodascales</taxon>
        <taxon>Dipodascales incertae sedis</taxon>
        <taxon>Yarrowia</taxon>
    </lineage>
</organism>
<dbReference type="VEuPathDB" id="FungiDB:YALI1_E26472g"/>
<reference evidence="3 5" key="2">
    <citation type="submission" date="2018-07" db="EMBL/GenBank/DDBJ databases">
        <title>Draft Genome Assemblies for Five Robust Yarrowia lipolytica Strains Exhibiting High Lipid Production and Pentose Sugar Utilization and Sugar Alcohol Secretion from Undetoxified Lignocellulosic Biomass Hydrolysates.</title>
        <authorList>
            <consortium name="DOE Joint Genome Institute"/>
            <person name="Walker C."/>
            <person name="Ryu S."/>
            <person name="Na H."/>
            <person name="Zane M."/>
            <person name="LaButti K."/>
            <person name="Lipzen A."/>
            <person name="Haridas S."/>
            <person name="Barry K."/>
            <person name="Grigoriev I.V."/>
            <person name="Quarterman J."/>
            <person name="Slininger P."/>
            <person name="Dien B."/>
            <person name="Trinh C.T."/>
        </authorList>
    </citation>
    <scope>NUCLEOTIDE SEQUENCE [LARGE SCALE GENOMIC DNA]</scope>
    <source>
        <strain evidence="3 5">YB392</strain>
    </source>
</reference>
<evidence type="ECO:0000313" key="2">
    <source>
        <dbReference type="EMBL" id="AOW05792.1"/>
    </source>
</evidence>
<dbReference type="PANTHER" id="PTHR38700">
    <property type="entry name" value="YALI0E22418P"/>
    <property type="match status" value="1"/>
</dbReference>
<dbReference type="PANTHER" id="PTHR38700:SF1">
    <property type="entry name" value="PH DOMAIN-CONTAINING PROTEIN"/>
    <property type="match status" value="1"/>
</dbReference>
<gene>
    <name evidence="3" type="ORF">B0I71DRAFT_132400</name>
    <name evidence="2" type="ORF">YALI1_E26472g</name>
</gene>
<feature type="region of interest" description="Disordered" evidence="1">
    <location>
        <begin position="1"/>
        <end position="243"/>
    </location>
</feature>
<feature type="compositionally biased region" description="Low complexity" evidence="1">
    <location>
        <begin position="21"/>
        <end position="37"/>
    </location>
</feature>
<name>A0A1D8NJH8_YARLL</name>
<feature type="compositionally biased region" description="Low complexity" evidence="1">
    <location>
        <begin position="59"/>
        <end position="74"/>
    </location>
</feature>
<dbReference type="AlphaFoldDB" id="A0A1D8NJH8"/>
<evidence type="ECO:0000313" key="5">
    <source>
        <dbReference type="Proteomes" id="UP000256601"/>
    </source>
</evidence>
<dbReference type="GeneID" id="2912983"/>
<dbReference type="EMBL" id="KZ857337">
    <property type="protein sequence ID" value="RDW25512.1"/>
    <property type="molecule type" value="Genomic_DNA"/>
</dbReference>
<accession>A0A1D8NJH8</accession>
<dbReference type="EMBL" id="CP017557">
    <property type="protein sequence ID" value="AOW05792.1"/>
    <property type="molecule type" value="Genomic_DNA"/>
</dbReference>
<feature type="compositionally biased region" description="Polar residues" evidence="1">
    <location>
        <begin position="87"/>
        <end position="125"/>
    </location>
</feature>
<feature type="region of interest" description="Disordered" evidence="1">
    <location>
        <begin position="525"/>
        <end position="567"/>
    </location>
</feature>
<proteinExistence type="predicted"/>
<feature type="compositionally biased region" description="Polar residues" evidence="1">
    <location>
        <begin position="144"/>
        <end position="160"/>
    </location>
</feature>
<dbReference type="InterPro" id="IPR011993">
    <property type="entry name" value="PH-like_dom_sf"/>
</dbReference>
<dbReference type="Proteomes" id="UP000256601">
    <property type="component" value="Unassembled WGS sequence"/>
</dbReference>
<dbReference type="Proteomes" id="UP000182444">
    <property type="component" value="Chromosome 1E"/>
</dbReference>
<evidence type="ECO:0000313" key="3">
    <source>
        <dbReference type="EMBL" id="RDW25512.1"/>
    </source>
</evidence>
<protein>
    <submittedName>
        <fullName evidence="2">Uncharacterized protein</fullName>
    </submittedName>
</protein>
<sequence>MMDGPGVQRTSSRYRSKSRSRSASGNTNTNTSTQNHNPFTQSPLASPTIPDFDWGQTIQQQHLQQLQQAQSQAPLQPPFDGGFPGNSAHSSPQNGFLNSVPNGFPNSPQNGFLNSPQNGFLNSPYGSPMVNGVPTNGNGKGHPNGTSSPSRNPFLSSPSAAPQVDLGRTRSRYRKQASPNVNMVGALPPIPALQKKPSIQGLQHKPSLPGLQHKSSRSRLKVNTDWSDSDSDTPKSAGSGSRVIAPSTAMATRDSLKVQVEYMSEEPRLMTIKNTATVDYLLQLCQVKWSTESLGGSLVYEVWGEGMIREMRPEEELKKTVDSWPRNAQNCIKVVDKSLTPRLPASQGPVETEVMSKVQYYRDLSSWKSVYLYMSANLGLILSKKESDAKLGYMESAKNYNKEGQTSSSVPNLKFKHKDARIIGLSNFKIYHYTENKKKSVKPPKQFTLVLKSLQNLEFFENRLDSIFVISTNDVSLVHSIIRIVNIASRPVNPIMPREDEPLSHLQNRLAPRMAAPNTMFNKNSLLDNARLKSTRSNTRSPTMSPNLSPNISPQQSPWDERTFNSGGLLSEQKFPREKIFKQTNHINPLAKDKDIIKQDSLLGRAMTMKRV</sequence>
<feature type="compositionally biased region" description="Polar residues" evidence="1">
    <location>
        <begin position="535"/>
        <end position="567"/>
    </location>
</feature>